<comment type="caution">
    <text evidence="2">The sequence shown here is derived from an EMBL/GenBank/DDBJ whole genome shotgun (WGS) entry which is preliminary data.</text>
</comment>
<dbReference type="GO" id="GO:0005737">
    <property type="term" value="C:cytoplasm"/>
    <property type="evidence" value="ECO:0007669"/>
    <property type="project" value="TreeGrafter"/>
</dbReference>
<dbReference type="OrthoDB" id="9769158at2"/>
<dbReference type="Pfam" id="PF13410">
    <property type="entry name" value="GST_C_2"/>
    <property type="match status" value="1"/>
</dbReference>
<dbReference type="Pfam" id="PF13409">
    <property type="entry name" value="GST_N_2"/>
    <property type="match status" value="1"/>
</dbReference>
<dbReference type="eggNOG" id="COG0435">
    <property type="taxonomic scope" value="Bacteria"/>
</dbReference>
<protein>
    <recommendedName>
        <fullName evidence="1">GST C-terminal domain-containing protein</fullName>
    </recommendedName>
</protein>
<accession>M0QHD3</accession>
<dbReference type="InterPro" id="IPR016639">
    <property type="entry name" value="GST_Omega/GSH"/>
</dbReference>
<dbReference type="PANTHER" id="PTHR32419">
    <property type="entry name" value="GLUTATHIONYL-HYDROQUINONE REDUCTASE"/>
    <property type="match status" value="1"/>
</dbReference>
<dbReference type="InterPro" id="IPR036249">
    <property type="entry name" value="Thioredoxin-like_sf"/>
</dbReference>
<dbReference type="SUPFAM" id="SSF52833">
    <property type="entry name" value="Thioredoxin-like"/>
    <property type="match status" value="1"/>
</dbReference>
<dbReference type="Gene3D" id="3.40.30.10">
    <property type="entry name" value="Glutaredoxin"/>
    <property type="match status" value="1"/>
</dbReference>
<dbReference type="SUPFAM" id="SSF47616">
    <property type="entry name" value="GST C-terminal domain-like"/>
    <property type="match status" value="1"/>
</dbReference>
<proteinExistence type="predicted"/>
<dbReference type="RefSeq" id="WP_007619661.1">
    <property type="nucleotide sequence ID" value="NZ_BANX01000011.1"/>
</dbReference>
<dbReference type="Gene3D" id="1.20.1050.10">
    <property type="match status" value="1"/>
</dbReference>
<dbReference type="PROSITE" id="PS50405">
    <property type="entry name" value="GST_CTER"/>
    <property type="match status" value="1"/>
</dbReference>
<reference evidence="2 3" key="1">
    <citation type="submission" date="2013-01" db="EMBL/GenBank/DDBJ databases">
        <title>Whole genome shotgun sequence of Gordonia soli NBRC 108243.</title>
        <authorList>
            <person name="Isaki-Nakamura S."/>
            <person name="Hosoyama A."/>
            <person name="Tsuchikane K."/>
            <person name="Ando Y."/>
            <person name="Baba S."/>
            <person name="Ohji S."/>
            <person name="Hamada M."/>
            <person name="Tamura T."/>
            <person name="Yamazoe A."/>
            <person name="Yamazaki S."/>
            <person name="Fujita N."/>
        </authorList>
    </citation>
    <scope>NUCLEOTIDE SEQUENCE [LARGE SCALE GENOMIC DNA]</scope>
    <source>
        <strain evidence="2 3">NBRC 108243</strain>
    </source>
</reference>
<dbReference type="PANTHER" id="PTHR32419:SF6">
    <property type="entry name" value="GLUTATHIONE S-TRANSFERASE OMEGA-LIKE 1-RELATED"/>
    <property type="match status" value="1"/>
</dbReference>
<evidence type="ECO:0000313" key="3">
    <source>
        <dbReference type="Proteomes" id="UP000011666"/>
    </source>
</evidence>
<organism evidence="2 3">
    <name type="scientific">Gordonia soli NBRC 108243</name>
    <dbReference type="NCBI Taxonomy" id="1223545"/>
    <lineage>
        <taxon>Bacteria</taxon>
        <taxon>Bacillati</taxon>
        <taxon>Actinomycetota</taxon>
        <taxon>Actinomycetes</taxon>
        <taxon>Mycobacteriales</taxon>
        <taxon>Gordoniaceae</taxon>
        <taxon>Gordonia</taxon>
    </lineage>
</organism>
<name>M0QHD3_9ACTN</name>
<dbReference type="Proteomes" id="UP000011666">
    <property type="component" value="Unassembled WGS sequence"/>
</dbReference>
<dbReference type="GO" id="GO:0004364">
    <property type="term" value="F:glutathione transferase activity"/>
    <property type="evidence" value="ECO:0007669"/>
    <property type="project" value="InterPro"/>
</dbReference>
<feature type="domain" description="GST C-terminal" evidence="1">
    <location>
        <begin position="165"/>
        <end position="285"/>
    </location>
</feature>
<dbReference type="STRING" id="1223545.GS4_11_02170"/>
<keyword evidence="3" id="KW-1185">Reference proteome</keyword>
<dbReference type="InterPro" id="IPR010987">
    <property type="entry name" value="Glutathione-S-Trfase_C-like"/>
</dbReference>
<dbReference type="AlphaFoldDB" id="M0QHD3"/>
<gene>
    <name evidence="2" type="ORF">GS4_11_02170</name>
</gene>
<evidence type="ECO:0000259" key="1">
    <source>
        <dbReference type="PROSITE" id="PS50405"/>
    </source>
</evidence>
<dbReference type="InterPro" id="IPR036282">
    <property type="entry name" value="Glutathione-S-Trfase_C_sf"/>
</dbReference>
<dbReference type="InterPro" id="IPR004045">
    <property type="entry name" value="Glutathione_S-Trfase_N"/>
</dbReference>
<sequence length="300" mass="32805">MTTFASPVDTDTYGEYAITRRPDDDRPLYRFTGRISDDDSTPYPAEAGRYHVYAGLFCPWAQRVTLTVELAGLRDSVSVSYVDNARDGRGWAFREAIGPDPVNDFALLRDAYEATEPGFDGHISVPTLWDRTSGRVISNDFATIDRDLASRTAGIAGPDRIELYPAEKRAEIDRLEEWLRPTVNSTVGSATGSGPDAAQASATLQTALAALDERLTGSRFLIDDQVTLADVRLWVSLVRYDAAAARSGAPRLAEHPHVWRYARELYALPAFAGTTDFPSFGGTDAVAEDWRSGAEHGVPA</sequence>
<dbReference type="EMBL" id="BANX01000011">
    <property type="protein sequence ID" value="GAC67948.1"/>
    <property type="molecule type" value="Genomic_DNA"/>
</dbReference>
<evidence type="ECO:0000313" key="2">
    <source>
        <dbReference type="EMBL" id="GAC67948.1"/>
    </source>
</evidence>